<evidence type="ECO:0000313" key="3">
    <source>
        <dbReference type="Proteomes" id="UP001175227"/>
    </source>
</evidence>
<organism evidence="2 3">
    <name type="scientific">Armillaria novae-zelandiae</name>
    <dbReference type="NCBI Taxonomy" id="153914"/>
    <lineage>
        <taxon>Eukaryota</taxon>
        <taxon>Fungi</taxon>
        <taxon>Dikarya</taxon>
        <taxon>Basidiomycota</taxon>
        <taxon>Agaricomycotina</taxon>
        <taxon>Agaricomycetes</taxon>
        <taxon>Agaricomycetidae</taxon>
        <taxon>Agaricales</taxon>
        <taxon>Marasmiineae</taxon>
        <taxon>Physalacriaceae</taxon>
        <taxon>Armillaria</taxon>
    </lineage>
</organism>
<evidence type="ECO:0000313" key="2">
    <source>
        <dbReference type="EMBL" id="KAK0463292.1"/>
    </source>
</evidence>
<name>A0AA39NCV3_9AGAR</name>
<keyword evidence="3" id="KW-1185">Reference proteome</keyword>
<dbReference type="AlphaFoldDB" id="A0AA39NCV3"/>
<accession>A0AA39NCV3</accession>
<keyword evidence="1" id="KW-1133">Transmembrane helix</keyword>
<feature type="transmembrane region" description="Helical" evidence="1">
    <location>
        <begin position="12"/>
        <end position="37"/>
    </location>
</feature>
<reference evidence="2" key="1">
    <citation type="submission" date="2023-06" db="EMBL/GenBank/DDBJ databases">
        <authorList>
            <consortium name="Lawrence Berkeley National Laboratory"/>
            <person name="Ahrendt S."/>
            <person name="Sahu N."/>
            <person name="Indic B."/>
            <person name="Wong-Bajracharya J."/>
            <person name="Merenyi Z."/>
            <person name="Ke H.-M."/>
            <person name="Monk M."/>
            <person name="Kocsube S."/>
            <person name="Drula E."/>
            <person name="Lipzen A."/>
            <person name="Balint B."/>
            <person name="Henrissat B."/>
            <person name="Andreopoulos B."/>
            <person name="Martin F.M."/>
            <person name="Harder C.B."/>
            <person name="Rigling D."/>
            <person name="Ford K.L."/>
            <person name="Foster G.D."/>
            <person name="Pangilinan J."/>
            <person name="Papanicolaou A."/>
            <person name="Barry K."/>
            <person name="LaButti K."/>
            <person name="Viragh M."/>
            <person name="Koriabine M."/>
            <person name="Yan M."/>
            <person name="Riley R."/>
            <person name="Champramary S."/>
            <person name="Plett K.L."/>
            <person name="Tsai I.J."/>
            <person name="Slot J."/>
            <person name="Sipos G."/>
            <person name="Plett J."/>
            <person name="Nagy L.G."/>
            <person name="Grigoriev I.V."/>
        </authorList>
    </citation>
    <scope>NUCLEOTIDE SEQUENCE</scope>
    <source>
        <strain evidence="2">ICMP 16352</strain>
    </source>
</reference>
<evidence type="ECO:0000256" key="1">
    <source>
        <dbReference type="SAM" id="Phobius"/>
    </source>
</evidence>
<dbReference type="Proteomes" id="UP001175227">
    <property type="component" value="Unassembled WGS sequence"/>
</dbReference>
<dbReference type="EMBL" id="JAUEPR010000118">
    <property type="protein sequence ID" value="KAK0463292.1"/>
    <property type="molecule type" value="Genomic_DNA"/>
</dbReference>
<comment type="caution">
    <text evidence="2">The sequence shown here is derived from an EMBL/GenBank/DDBJ whole genome shotgun (WGS) entry which is preliminary data.</text>
</comment>
<gene>
    <name evidence="2" type="ORF">IW261DRAFT_160477</name>
</gene>
<protein>
    <submittedName>
        <fullName evidence="2">Uncharacterized protein</fullName>
    </submittedName>
</protein>
<keyword evidence="1" id="KW-0472">Membrane</keyword>
<keyword evidence="1" id="KW-0812">Transmembrane</keyword>
<proteinExistence type="predicted"/>
<sequence>MEVGSPRSLPPPFVLALISIILLVLVVTIVMMFYGVFSQSQPRLLRWTNAREVSLLPTVNARRERVQTATAQRPGLGARGLFNPPIVVGPGEHILPGRLRRPEASMTRGTVVVFFQDAYTVLHRQLSVNNYPSARVLDRWLGSNSADRDAV</sequence>